<feature type="transmembrane region" description="Helical" evidence="1">
    <location>
        <begin position="77"/>
        <end position="98"/>
    </location>
</feature>
<organism evidence="3 4">
    <name type="scientific">Noviherbaspirillum album</name>
    <dbReference type="NCBI Taxonomy" id="3080276"/>
    <lineage>
        <taxon>Bacteria</taxon>
        <taxon>Pseudomonadati</taxon>
        <taxon>Pseudomonadota</taxon>
        <taxon>Betaproteobacteria</taxon>
        <taxon>Burkholderiales</taxon>
        <taxon>Oxalobacteraceae</taxon>
        <taxon>Noviherbaspirillum</taxon>
    </lineage>
</organism>
<dbReference type="Pfam" id="PF05232">
    <property type="entry name" value="BTP"/>
    <property type="match status" value="2"/>
</dbReference>
<keyword evidence="1" id="KW-1133">Transmembrane helix</keyword>
<feature type="domain" description="Chlorhexidine efflux transporter" evidence="2">
    <location>
        <begin position="3"/>
        <end position="65"/>
    </location>
</feature>
<proteinExistence type="predicted"/>
<feature type="transmembrane region" description="Helical" evidence="1">
    <location>
        <begin position="104"/>
        <end position="128"/>
    </location>
</feature>
<dbReference type="EMBL" id="JAWIIV010000011">
    <property type="protein sequence ID" value="MEC4720465.1"/>
    <property type="molecule type" value="Genomic_DNA"/>
</dbReference>
<evidence type="ECO:0000256" key="1">
    <source>
        <dbReference type="SAM" id="Phobius"/>
    </source>
</evidence>
<evidence type="ECO:0000313" key="3">
    <source>
        <dbReference type="EMBL" id="MEC4720465.1"/>
    </source>
</evidence>
<comment type="caution">
    <text evidence="3">The sequence shown here is derived from an EMBL/GenBank/DDBJ whole genome shotgun (WGS) entry which is preliminary data.</text>
</comment>
<feature type="domain" description="Chlorhexidine efflux transporter" evidence="2">
    <location>
        <begin position="71"/>
        <end position="133"/>
    </location>
</feature>
<sequence>MQGLRRKVIYIATFEAIAITVCSFAFAGIADKSLGHSSMLAVMTSIVAVVWNFTFTSAFEAWERRQAVRGRSIKRRVAHACCFELGLIVLIVPMMAWWLDMSLLHALVMDIGLVAFFLTYTFIFNYCFDRIFGLPSSAQPST</sequence>
<protein>
    <submittedName>
        <fullName evidence="3">PACE efflux transporter</fullName>
    </submittedName>
</protein>
<dbReference type="NCBIfam" id="NF033664">
    <property type="entry name" value="PACE_transport"/>
    <property type="match status" value="1"/>
</dbReference>
<keyword evidence="1" id="KW-0812">Transmembrane</keyword>
<gene>
    <name evidence="3" type="ORF">RY831_14985</name>
</gene>
<evidence type="ECO:0000259" key="2">
    <source>
        <dbReference type="Pfam" id="PF05232"/>
    </source>
</evidence>
<keyword evidence="4" id="KW-1185">Reference proteome</keyword>
<accession>A0ABU6JA98</accession>
<dbReference type="RefSeq" id="WP_326507183.1">
    <property type="nucleotide sequence ID" value="NZ_JAWIIV010000011.1"/>
</dbReference>
<dbReference type="InterPro" id="IPR058208">
    <property type="entry name" value="PACE"/>
</dbReference>
<feature type="transmembrane region" description="Helical" evidence="1">
    <location>
        <begin position="9"/>
        <end position="30"/>
    </location>
</feature>
<dbReference type="Proteomes" id="UP001352263">
    <property type="component" value="Unassembled WGS sequence"/>
</dbReference>
<reference evidence="3 4" key="1">
    <citation type="submission" date="2023-10" db="EMBL/GenBank/DDBJ databases">
        <title>Noviherbaspirillum sp. CPCC 100848 genome assembly.</title>
        <authorList>
            <person name="Li X.Y."/>
            <person name="Fang X.M."/>
        </authorList>
    </citation>
    <scope>NUCLEOTIDE SEQUENCE [LARGE SCALE GENOMIC DNA]</scope>
    <source>
        <strain evidence="3 4">CPCC 100848</strain>
    </source>
</reference>
<feature type="transmembrane region" description="Helical" evidence="1">
    <location>
        <begin position="36"/>
        <end position="56"/>
    </location>
</feature>
<evidence type="ECO:0000313" key="4">
    <source>
        <dbReference type="Proteomes" id="UP001352263"/>
    </source>
</evidence>
<dbReference type="InterPro" id="IPR007896">
    <property type="entry name" value="BTP_bacteria"/>
</dbReference>
<keyword evidence="1" id="KW-0472">Membrane</keyword>
<name>A0ABU6JA98_9BURK</name>